<evidence type="ECO:0000313" key="2">
    <source>
        <dbReference type="Proteomes" id="UP000249915"/>
    </source>
</evidence>
<reference evidence="1 2" key="1">
    <citation type="submission" date="2016-07" db="EMBL/GenBank/DDBJ databases">
        <title>Draft genome sequence of Prauserella muralis DSM 45305, isolated from a mould-covered wall in an indoor environment.</title>
        <authorList>
            <person name="Ruckert C."/>
            <person name="Albersmeier A."/>
            <person name="Jiang C.-L."/>
            <person name="Jiang Y."/>
            <person name="Kalinowski J."/>
            <person name="Schneider O."/>
            <person name="Winkler A."/>
            <person name="Zotchev S.B."/>
        </authorList>
    </citation>
    <scope>NUCLEOTIDE SEQUENCE [LARGE SCALE GENOMIC DNA]</scope>
    <source>
        <strain evidence="1 2">DSM 45305</strain>
        <plasmid evidence="2">ppmurdsm45305</plasmid>
    </source>
</reference>
<dbReference type="Proteomes" id="UP000249915">
    <property type="component" value="Plasmid pPmurDSM45305"/>
</dbReference>
<keyword evidence="2" id="KW-1185">Reference proteome</keyword>
<organism evidence="1 2">
    <name type="scientific">Prauserella muralis</name>
    <dbReference type="NCBI Taxonomy" id="588067"/>
    <lineage>
        <taxon>Bacteria</taxon>
        <taxon>Bacillati</taxon>
        <taxon>Actinomycetota</taxon>
        <taxon>Actinomycetes</taxon>
        <taxon>Pseudonocardiales</taxon>
        <taxon>Pseudonocardiaceae</taxon>
        <taxon>Prauserella</taxon>
    </lineage>
</organism>
<evidence type="ECO:0000313" key="1">
    <source>
        <dbReference type="EMBL" id="PXY16592.1"/>
    </source>
</evidence>
<dbReference type="AlphaFoldDB" id="A0A2V4ABV2"/>
<gene>
    <name evidence="1" type="ORF">BAY60_35965</name>
</gene>
<geneLocation type="plasmid" evidence="2">
    <name>ppmurdsm45305</name>
</geneLocation>
<dbReference type="RefSeq" id="WP_112278834.1">
    <property type="nucleotide sequence ID" value="NZ_CM009984.1"/>
</dbReference>
<proteinExistence type="predicted"/>
<comment type="caution">
    <text evidence="1">The sequence shown here is derived from an EMBL/GenBank/DDBJ whole genome shotgun (WGS) entry which is preliminary data.</text>
</comment>
<keyword evidence="1" id="KW-0614">Plasmid</keyword>
<sequence>MSGSWGHRWPRATYTATLNQDRNEREIVVHIDGVTDRPLISYRLEPEDDPWGHLEQHGWSIVHGSDSAGQDLATAPVEPGDIRQIIAGLTCRRLAAQHAATVADLAWRHMIQRAAHDHLAPTSAIAREGNISVERVYQLRDGRR</sequence>
<dbReference type="EMBL" id="MASW01000024">
    <property type="protein sequence ID" value="PXY16592.1"/>
    <property type="molecule type" value="Genomic_DNA"/>
</dbReference>
<protein>
    <submittedName>
        <fullName evidence="1">Uncharacterized protein</fullName>
    </submittedName>
</protein>
<name>A0A2V4ABV2_9PSEU</name>
<accession>A0A2V4ABV2</accession>